<organism evidence="2 3">
    <name type="scientific">Marinimicrobium koreense</name>
    <dbReference type="NCBI Taxonomy" id="306545"/>
    <lineage>
        <taxon>Bacteria</taxon>
        <taxon>Pseudomonadati</taxon>
        <taxon>Pseudomonadota</taxon>
        <taxon>Gammaproteobacteria</taxon>
        <taxon>Cellvibrionales</taxon>
        <taxon>Cellvibrionaceae</taxon>
        <taxon>Marinimicrobium</taxon>
    </lineage>
</organism>
<dbReference type="Proteomes" id="UP000273643">
    <property type="component" value="Unassembled WGS sequence"/>
</dbReference>
<protein>
    <submittedName>
        <fullName evidence="2">Uncharacterized protein</fullName>
    </submittedName>
</protein>
<gene>
    <name evidence="2" type="ORF">EDC38_1363</name>
</gene>
<feature type="signal peptide" evidence="1">
    <location>
        <begin position="1"/>
        <end position="22"/>
    </location>
</feature>
<reference evidence="2 3" key="1">
    <citation type="submission" date="2018-11" db="EMBL/GenBank/DDBJ databases">
        <title>Genomic Encyclopedia of Type Strains, Phase IV (KMG-IV): sequencing the most valuable type-strain genomes for metagenomic binning, comparative biology and taxonomic classification.</title>
        <authorList>
            <person name="Goeker M."/>
        </authorList>
    </citation>
    <scope>NUCLEOTIDE SEQUENCE [LARGE SCALE GENOMIC DNA]</scope>
    <source>
        <strain evidence="2 3">DSM 16974</strain>
    </source>
</reference>
<name>A0A3N1P0H5_9GAMM</name>
<dbReference type="AlphaFoldDB" id="A0A3N1P0H5"/>
<evidence type="ECO:0000256" key="1">
    <source>
        <dbReference type="SAM" id="SignalP"/>
    </source>
</evidence>
<evidence type="ECO:0000313" key="3">
    <source>
        <dbReference type="Proteomes" id="UP000273643"/>
    </source>
</evidence>
<keyword evidence="3" id="KW-1185">Reference proteome</keyword>
<sequence length="112" mass="12950">MNSGIKTNVRALSIFLLLSANACNSGATNEEENPYDRLCLIYEEELSGRESPGPEVFQRLSDRVDEEIPELEEHTGHLANLPKKRFYSTLKDLAEYETGRDWECRFIADYYR</sequence>
<evidence type="ECO:0000313" key="2">
    <source>
        <dbReference type="EMBL" id="ROQ20747.1"/>
    </source>
</evidence>
<keyword evidence="1" id="KW-0732">Signal</keyword>
<proteinExistence type="predicted"/>
<dbReference type="RefSeq" id="WP_123637848.1">
    <property type="nucleotide sequence ID" value="NZ_RJUK01000001.1"/>
</dbReference>
<dbReference type="EMBL" id="RJUK01000001">
    <property type="protein sequence ID" value="ROQ20747.1"/>
    <property type="molecule type" value="Genomic_DNA"/>
</dbReference>
<accession>A0A3N1P0H5</accession>
<feature type="chain" id="PRO_5018239428" evidence="1">
    <location>
        <begin position="23"/>
        <end position="112"/>
    </location>
</feature>
<comment type="caution">
    <text evidence="2">The sequence shown here is derived from an EMBL/GenBank/DDBJ whole genome shotgun (WGS) entry which is preliminary data.</text>
</comment>